<geneLocation type="plasmid" evidence="2">
    <name>p21254</name>
</geneLocation>
<keyword evidence="1" id="KW-0472">Membrane</keyword>
<dbReference type="AlphaFoldDB" id="A0A6D1P796"/>
<name>A0A6D1P796_ECOLX</name>
<accession>A0A6D1P796</accession>
<sequence length="52" mass="5894">MSGGTVPLRLISLILLFFFSYSTRPSFIRSSQTDLDQQVGQLLCRCRRALSN</sequence>
<keyword evidence="2" id="KW-0614">Plasmid</keyword>
<organism evidence="2">
    <name type="scientific">Escherichia coli</name>
    <dbReference type="NCBI Taxonomy" id="562"/>
    <lineage>
        <taxon>Bacteria</taxon>
        <taxon>Pseudomonadati</taxon>
        <taxon>Pseudomonadota</taxon>
        <taxon>Gammaproteobacteria</taxon>
        <taxon>Enterobacterales</taxon>
        <taxon>Enterobacteriaceae</taxon>
        <taxon>Escherichia</taxon>
    </lineage>
</organism>
<evidence type="ECO:0000256" key="1">
    <source>
        <dbReference type="SAM" id="Phobius"/>
    </source>
</evidence>
<keyword evidence="1" id="KW-0812">Transmembrane</keyword>
<evidence type="ECO:0000313" key="2">
    <source>
        <dbReference type="EMBL" id="QHV89675.1"/>
    </source>
</evidence>
<dbReference type="EMBL" id="MN419432">
    <property type="protein sequence ID" value="QHV89675.1"/>
    <property type="molecule type" value="Genomic_DNA"/>
</dbReference>
<reference evidence="2" key="1">
    <citation type="submission" date="2019-09" db="EMBL/GenBank/DDBJ databases">
        <title>Nucleotide sequences of blaCTX-M-1 carrying IncI1 in Norwegian broiler production.</title>
        <authorList>
            <person name="Mo S.S."/>
            <person name="Telke A.A."/>
            <person name="Osei K.O."/>
            <person name="Sekse C."/>
            <person name="Slettemeas J.S."/>
            <person name="Urdahl A.-M."/>
        </authorList>
    </citation>
    <scope>NUCLEOTIDE SEQUENCE</scope>
    <source>
        <strain evidence="2">2016-40-21254</strain>
        <plasmid evidence="2">p21254</plasmid>
    </source>
</reference>
<feature type="transmembrane region" description="Helical" evidence="1">
    <location>
        <begin position="6"/>
        <end position="23"/>
    </location>
</feature>
<proteinExistence type="predicted"/>
<keyword evidence="1" id="KW-1133">Transmembrane helix</keyword>
<protein>
    <submittedName>
        <fullName evidence="2">Uncharacterized protein</fullName>
    </submittedName>
</protein>
<gene>
    <name evidence="2" type="ORF">PGJFMKIC_00109</name>
</gene>